<dbReference type="EMBL" id="FTOR01000007">
    <property type="protein sequence ID" value="SIT27890.1"/>
    <property type="molecule type" value="Genomic_DNA"/>
</dbReference>
<protein>
    <submittedName>
        <fullName evidence="1">Uncharacterized protein</fullName>
    </submittedName>
</protein>
<dbReference type="Proteomes" id="UP000186917">
    <property type="component" value="Unassembled WGS sequence"/>
</dbReference>
<gene>
    <name evidence="1" type="ORF">SAMN05421788_107341</name>
</gene>
<name>A0A173MGD0_9BACT</name>
<proteinExistence type="predicted"/>
<evidence type="ECO:0000313" key="2">
    <source>
        <dbReference type="Proteomes" id="UP000186917"/>
    </source>
</evidence>
<accession>A0A173MGD0</accession>
<dbReference type="AlphaFoldDB" id="A0A173MGD0"/>
<dbReference type="STRING" id="477680.SAMN05421788_107341"/>
<sequence length="66" mass="7494">MVRTRLAHLPQHANWQHIFGVSIKGISHLIINSEQYNIEESLLVSLEKSVEELDDVIKSVAERTAV</sequence>
<dbReference type="KEGG" id="fln:FLA_2701"/>
<organism evidence="1 2">
    <name type="scientific">Filimonas lacunae</name>
    <dbReference type="NCBI Taxonomy" id="477680"/>
    <lineage>
        <taxon>Bacteria</taxon>
        <taxon>Pseudomonadati</taxon>
        <taxon>Bacteroidota</taxon>
        <taxon>Chitinophagia</taxon>
        <taxon>Chitinophagales</taxon>
        <taxon>Chitinophagaceae</taxon>
        <taxon>Filimonas</taxon>
    </lineage>
</organism>
<evidence type="ECO:0000313" key="1">
    <source>
        <dbReference type="EMBL" id="SIT27890.1"/>
    </source>
</evidence>
<reference evidence="2" key="1">
    <citation type="submission" date="2017-01" db="EMBL/GenBank/DDBJ databases">
        <authorList>
            <person name="Varghese N."/>
            <person name="Submissions S."/>
        </authorList>
    </citation>
    <scope>NUCLEOTIDE SEQUENCE [LARGE SCALE GENOMIC DNA]</scope>
    <source>
        <strain evidence="2">DSM 21054</strain>
    </source>
</reference>
<keyword evidence="2" id="KW-1185">Reference proteome</keyword>